<dbReference type="NCBIfam" id="TIGR00498">
    <property type="entry name" value="lexA"/>
    <property type="match status" value="1"/>
</dbReference>
<sequence>MTSLTKKQSEIFSFLKTYIQEHGYAPSYREIAKEFHLSSVATIHQYIKTLVEKGMVQIGEDGEARSIEIKTSKTFSSILPAPSLYLPLSGLITAGEPIEAMEEKEMIAIPTDLIIDGGNSYVLRVKGRSMIDDGILDGDLVIIERNPSPQNGDVVVALLDNTFATLKRFYREKNHIRLQPANRTMNPIFVKDCIVQGVVRAVIRKFQPI</sequence>
<dbReference type="EC" id="3.4.21.88" evidence="12"/>
<dbReference type="InterPro" id="IPR036390">
    <property type="entry name" value="WH_DNA-bd_sf"/>
</dbReference>
<evidence type="ECO:0000256" key="8">
    <source>
        <dbReference type="ARBA" id="ARBA00023125"/>
    </source>
</evidence>
<feature type="domain" description="Peptidase S24/S26A/S26B/S26C" evidence="14">
    <location>
        <begin position="87"/>
        <end position="199"/>
    </location>
</feature>
<dbReference type="AlphaFoldDB" id="A0A2M7XEU1"/>
<evidence type="ECO:0000256" key="9">
    <source>
        <dbReference type="ARBA" id="ARBA00023163"/>
    </source>
</evidence>
<dbReference type="InterPro" id="IPR039418">
    <property type="entry name" value="LexA-like"/>
</dbReference>
<keyword evidence="11 12" id="KW-0742">SOS response</keyword>
<dbReference type="GO" id="GO:0003677">
    <property type="term" value="F:DNA binding"/>
    <property type="evidence" value="ECO:0007669"/>
    <property type="project" value="UniProtKB-UniRule"/>
</dbReference>
<evidence type="ECO:0000256" key="10">
    <source>
        <dbReference type="ARBA" id="ARBA00023204"/>
    </source>
</evidence>
<protein>
    <recommendedName>
        <fullName evidence="12">LexA repressor</fullName>
        <ecNumber evidence="12">3.4.21.88</ecNumber>
    </recommendedName>
</protein>
<dbReference type="InterPro" id="IPR050077">
    <property type="entry name" value="LexA_repressor"/>
</dbReference>
<dbReference type="Proteomes" id="UP000229749">
    <property type="component" value="Unassembled WGS sequence"/>
</dbReference>
<dbReference type="PRINTS" id="PR00726">
    <property type="entry name" value="LEXASERPTASE"/>
</dbReference>
<dbReference type="InterPro" id="IPR006199">
    <property type="entry name" value="LexA_DNA-bd_dom"/>
</dbReference>
<evidence type="ECO:0000259" key="14">
    <source>
        <dbReference type="Pfam" id="PF00717"/>
    </source>
</evidence>
<dbReference type="GO" id="GO:0006281">
    <property type="term" value="P:DNA repair"/>
    <property type="evidence" value="ECO:0007669"/>
    <property type="project" value="UniProtKB-UniRule"/>
</dbReference>
<comment type="caution">
    <text evidence="16">The sequence shown here is derived from an EMBL/GenBank/DDBJ whole genome shotgun (WGS) entry which is preliminary data.</text>
</comment>
<comment type="subunit">
    <text evidence="12">Homodimer.</text>
</comment>
<proteinExistence type="inferred from homology"/>
<evidence type="ECO:0000313" key="16">
    <source>
        <dbReference type="EMBL" id="PJA46378.1"/>
    </source>
</evidence>
<feature type="site" description="Cleavage; by autolysis" evidence="12">
    <location>
        <begin position="94"/>
        <end position="95"/>
    </location>
</feature>
<dbReference type="InterPro" id="IPR036286">
    <property type="entry name" value="LexA/Signal_pep-like_sf"/>
</dbReference>
<evidence type="ECO:0000256" key="13">
    <source>
        <dbReference type="RuleBase" id="RU003991"/>
    </source>
</evidence>
<accession>A0A2M7XEU1</accession>
<evidence type="ECO:0000256" key="7">
    <source>
        <dbReference type="ARBA" id="ARBA00023015"/>
    </source>
</evidence>
<dbReference type="SUPFAM" id="SSF51306">
    <property type="entry name" value="LexA/Signal peptidase"/>
    <property type="match status" value="1"/>
</dbReference>
<dbReference type="PANTHER" id="PTHR33516">
    <property type="entry name" value="LEXA REPRESSOR"/>
    <property type="match status" value="1"/>
</dbReference>
<dbReference type="GO" id="GO:0009432">
    <property type="term" value="P:SOS response"/>
    <property type="evidence" value="ECO:0007669"/>
    <property type="project" value="UniProtKB-UniRule"/>
</dbReference>
<gene>
    <name evidence="12" type="primary">lexA</name>
    <name evidence="16" type="ORF">CO172_03745</name>
</gene>
<dbReference type="Gene3D" id="1.10.10.10">
    <property type="entry name" value="Winged helix-like DNA-binding domain superfamily/Winged helix DNA-binding domain"/>
    <property type="match status" value="1"/>
</dbReference>
<evidence type="ECO:0000256" key="4">
    <source>
        <dbReference type="ARBA" id="ARBA00022763"/>
    </source>
</evidence>
<feature type="DNA-binding region" description="H-T-H motif" evidence="12">
    <location>
        <begin position="28"/>
        <end position="48"/>
    </location>
</feature>
<comment type="catalytic activity">
    <reaction evidence="12">
        <text>Hydrolysis of Ala-|-Gly bond in repressor LexA.</text>
        <dbReference type="EC" id="3.4.21.88"/>
    </reaction>
</comment>
<keyword evidence="3 12" id="KW-0235">DNA replication</keyword>
<comment type="similarity">
    <text evidence="1 12 13">Belongs to the peptidase S24 family.</text>
</comment>
<dbReference type="GO" id="GO:0006508">
    <property type="term" value="P:proteolysis"/>
    <property type="evidence" value="ECO:0007669"/>
    <property type="project" value="InterPro"/>
</dbReference>
<evidence type="ECO:0000256" key="2">
    <source>
        <dbReference type="ARBA" id="ARBA00022491"/>
    </source>
</evidence>
<dbReference type="HAMAP" id="MF_00015">
    <property type="entry name" value="LexA"/>
    <property type="match status" value="1"/>
</dbReference>
<name>A0A2M7XEU1_9BACT</name>
<keyword evidence="7 12" id="KW-0805">Transcription regulation</keyword>
<evidence type="ECO:0000256" key="6">
    <source>
        <dbReference type="ARBA" id="ARBA00022813"/>
    </source>
</evidence>
<dbReference type="InterPro" id="IPR006200">
    <property type="entry name" value="LexA"/>
</dbReference>
<keyword evidence="6 12" id="KW-0068">Autocatalytic cleavage</keyword>
<dbReference type="CDD" id="cd06529">
    <property type="entry name" value="S24_LexA-like"/>
    <property type="match status" value="1"/>
</dbReference>
<dbReference type="InterPro" id="IPR015927">
    <property type="entry name" value="Peptidase_S24_S26A/B/C"/>
</dbReference>
<evidence type="ECO:0000259" key="15">
    <source>
        <dbReference type="Pfam" id="PF01726"/>
    </source>
</evidence>
<evidence type="ECO:0000256" key="12">
    <source>
        <dbReference type="HAMAP-Rule" id="MF_00015"/>
    </source>
</evidence>
<dbReference type="Pfam" id="PF01726">
    <property type="entry name" value="LexA_DNA_bind"/>
    <property type="match status" value="1"/>
</dbReference>
<comment type="function">
    <text evidence="12">Represses a number of genes involved in the response to DNA damage (SOS response), including recA and lexA. In the presence of single-stranded DNA, RecA interacts with LexA causing an autocatalytic cleavage which disrupts the DNA-binding part of LexA, leading to derepression of the SOS regulon and eventually DNA repair.</text>
</comment>
<keyword evidence="8 12" id="KW-0238">DNA-binding</keyword>
<dbReference type="InterPro" id="IPR036388">
    <property type="entry name" value="WH-like_DNA-bd_sf"/>
</dbReference>
<evidence type="ECO:0000313" key="17">
    <source>
        <dbReference type="Proteomes" id="UP000229749"/>
    </source>
</evidence>
<dbReference type="EMBL" id="PFWS01000060">
    <property type="protein sequence ID" value="PJA46378.1"/>
    <property type="molecule type" value="Genomic_DNA"/>
</dbReference>
<evidence type="ECO:0000256" key="5">
    <source>
        <dbReference type="ARBA" id="ARBA00022801"/>
    </source>
</evidence>
<dbReference type="Gene3D" id="2.10.109.10">
    <property type="entry name" value="Umud Fragment, subunit A"/>
    <property type="match status" value="1"/>
</dbReference>
<dbReference type="GO" id="GO:0045892">
    <property type="term" value="P:negative regulation of DNA-templated transcription"/>
    <property type="evidence" value="ECO:0007669"/>
    <property type="project" value="UniProtKB-UniRule"/>
</dbReference>
<dbReference type="SUPFAM" id="SSF46785">
    <property type="entry name" value="Winged helix' DNA-binding domain"/>
    <property type="match status" value="1"/>
</dbReference>
<keyword evidence="9 12" id="KW-0804">Transcription</keyword>
<keyword evidence="2 12" id="KW-0678">Repressor</keyword>
<dbReference type="PANTHER" id="PTHR33516:SF2">
    <property type="entry name" value="LEXA REPRESSOR-RELATED"/>
    <property type="match status" value="1"/>
</dbReference>
<evidence type="ECO:0000256" key="3">
    <source>
        <dbReference type="ARBA" id="ARBA00022705"/>
    </source>
</evidence>
<feature type="active site" description="For autocatalytic cleavage activity" evidence="12">
    <location>
        <position position="167"/>
    </location>
</feature>
<evidence type="ECO:0000256" key="1">
    <source>
        <dbReference type="ARBA" id="ARBA00007484"/>
    </source>
</evidence>
<keyword evidence="5 12" id="KW-0378">Hydrolase</keyword>
<dbReference type="GO" id="GO:0006260">
    <property type="term" value="P:DNA replication"/>
    <property type="evidence" value="ECO:0007669"/>
    <property type="project" value="UniProtKB-UniRule"/>
</dbReference>
<evidence type="ECO:0000256" key="11">
    <source>
        <dbReference type="ARBA" id="ARBA00023236"/>
    </source>
</evidence>
<dbReference type="Pfam" id="PF00717">
    <property type="entry name" value="Peptidase_S24"/>
    <property type="match status" value="1"/>
</dbReference>
<feature type="active site" description="For autocatalytic cleavage activity" evidence="12">
    <location>
        <position position="129"/>
    </location>
</feature>
<reference evidence="17" key="1">
    <citation type="submission" date="2017-09" db="EMBL/GenBank/DDBJ databases">
        <title>Depth-based differentiation of microbial function through sediment-hosted aquifers and enrichment of novel symbionts in the deep terrestrial subsurface.</title>
        <authorList>
            <person name="Probst A.J."/>
            <person name="Ladd B."/>
            <person name="Jarett J.K."/>
            <person name="Geller-Mcgrath D.E."/>
            <person name="Sieber C.M.K."/>
            <person name="Emerson J.B."/>
            <person name="Anantharaman K."/>
            <person name="Thomas B.C."/>
            <person name="Malmstrom R."/>
            <person name="Stieglmeier M."/>
            <person name="Klingl A."/>
            <person name="Woyke T."/>
            <person name="Ryan C.M."/>
            <person name="Banfield J.F."/>
        </authorList>
    </citation>
    <scope>NUCLEOTIDE SEQUENCE [LARGE SCALE GENOMIC DNA]</scope>
</reference>
<keyword evidence="10 12" id="KW-0234">DNA repair</keyword>
<feature type="domain" description="LexA repressor DNA-binding" evidence="15">
    <location>
        <begin position="1"/>
        <end position="65"/>
    </location>
</feature>
<keyword evidence="4 12" id="KW-0227">DNA damage</keyword>
<organism evidence="16 17">
    <name type="scientific">Candidatus Uhrbacteria bacterium CG_4_9_14_3_um_filter_36_7</name>
    <dbReference type="NCBI Taxonomy" id="1975033"/>
    <lineage>
        <taxon>Bacteria</taxon>
        <taxon>Candidatus Uhriibacteriota</taxon>
    </lineage>
</organism>
<dbReference type="GO" id="GO:0004252">
    <property type="term" value="F:serine-type endopeptidase activity"/>
    <property type="evidence" value="ECO:0007669"/>
    <property type="project" value="UniProtKB-UniRule"/>
</dbReference>
<dbReference type="InterPro" id="IPR006197">
    <property type="entry name" value="Peptidase_S24_LexA"/>
</dbReference>